<dbReference type="Gramene" id="rna-gnl|WGS:JABURB|Cocit.L2838.1">
    <property type="protein sequence ID" value="cds-KAF7847562.1"/>
    <property type="gene ID" value="gene-BT93_L2838"/>
</dbReference>
<gene>
    <name evidence="2" type="ORF">BT93_L2838</name>
</gene>
<sequence>MDHFKSILSKGKKFAKPELKTCLEEFEEKLNKVHAEKKEQEVTARNAQAHQEKMGSLETFTSSCSSGVEGVEVDSNEEGEVINASIEDTNGSRRGCIS</sequence>
<evidence type="ECO:0000256" key="1">
    <source>
        <dbReference type="SAM" id="MobiDB-lite"/>
    </source>
</evidence>
<dbReference type="GO" id="GO:0042393">
    <property type="term" value="F:histone binding"/>
    <property type="evidence" value="ECO:0007669"/>
    <property type="project" value="TreeGrafter"/>
</dbReference>
<dbReference type="GO" id="GO:0000779">
    <property type="term" value="C:condensed chromosome, centromeric region"/>
    <property type="evidence" value="ECO:0007669"/>
    <property type="project" value="TreeGrafter"/>
</dbReference>
<keyword evidence="3" id="KW-1185">Reference proteome</keyword>
<dbReference type="EMBL" id="MU090692">
    <property type="protein sequence ID" value="KAF7847562.1"/>
    <property type="molecule type" value="Genomic_DNA"/>
</dbReference>
<comment type="caution">
    <text evidence="2">The sequence shown here is derived from an EMBL/GenBank/DDBJ whole genome shotgun (WGS) entry which is preliminary data.</text>
</comment>
<dbReference type="PANTHER" id="PTHR14222">
    <property type="entry name" value="CONDENSIN"/>
    <property type="match status" value="1"/>
</dbReference>
<dbReference type="OrthoDB" id="1729625at2759"/>
<dbReference type="GO" id="GO:0000796">
    <property type="term" value="C:condensin complex"/>
    <property type="evidence" value="ECO:0007669"/>
    <property type="project" value="TreeGrafter"/>
</dbReference>
<dbReference type="Proteomes" id="UP000806378">
    <property type="component" value="Unassembled WGS sequence"/>
</dbReference>
<feature type="compositionally biased region" description="Acidic residues" evidence="1">
    <location>
        <begin position="71"/>
        <end position="80"/>
    </location>
</feature>
<proteinExistence type="predicted"/>
<dbReference type="AlphaFoldDB" id="A0A8T0CL98"/>
<accession>A0A8T0CL98</accession>
<feature type="region of interest" description="Disordered" evidence="1">
    <location>
        <begin position="68"/>
        <end position="98"/>
    </location>
</feature>
<dbReference type="InterPro" id="IPR026971">
    <property type="entry name" value="CND1/NCAPD3"/>
</dbReference>
<dbReference type="PANTHER" id="PTHR14222:SF2">
    <property type="entry name" value="CONDENSIN COMPLEX SUBUNIT 1"/>
    <property type="match status" value="1"/>
</dbReference>
<evidence type="ECO:0000313" key="3">
    <source>
        <dbReference type="Proteomes" id="UP000806378"/>
    </source>
</evidence>
<reference evidence="2" key="1">
    <citation type="submission" date="2020-05" db="EMBL/GenBank/DDBJ databases">
        <title>WGS assembly of Corymbia citriodora subspecies variegata.</title>
        <authorList>
            <person name="Barry K."/>
            <person name="Hundley H."/>
            <person name="Shu S."/>
            <person name="Jenkins J."/>
            <person name="Grimwood J."/>
            <person name="Baten A."/>
        </authorList>
    </citation>
    <scope>NUCLEOTIDE SEQUENCE</scope>
    <source>
        <strain evidence="2">CV2-018</strain>
    </source>
</reference>
<protein>
    <submittedName>
        <fullName evidence="2">Uncharacterized protein</fullName>
    </submittedName>
</protein>
<name>A0A8T0CL98_CORYI</name>
<organism evidence="2 3">
    <name type="scientific">Corymbia citriodora subsp. variegata</name>
    <dbReference type="NCBI Taxonomy" id="360336"/>
    <lineage>
        <taxon>Eukaryota</taxon>
        <taxon>Viridiplantae</taxon>
        <taxon>Streptophyta</taxon>
        <taxon>Embryophyta</taxon>
        <taxon>Tracheophyta</taxon>
        <taxon>Spermatophyta</taxon>
        <taxon>Magnoliopsida</taxon>
        <taxon>eudicotyledons</taxon>
        <taxon>Gunneridae</taxon>
        <taxon>Pentapetalae</taxon>
        <taxon>rosids</taxon>
        <taxon>malvids</taxon>
        <taxon>Myrtales</taxon>
        <taxon>Myrtaceae</taxon>
        <taxon>Myrtoideae</taxon>
        <taxon>Eucalypteae</taxon>
        <taxon>Corymbia</taxon>
    </lineage>
</organism>
<dbReference type="GO" id="GO:0010032">
    <property type="term" value="P:meiotic chromosome condensation"/>
    <property type="evidence" value="ECO:0007669"/>
    <property type="project" value="TreeGrafter"/>
</dbReference>
<dbReference type="GO" id="GO:0007076">
    <property type="term" value="P:mitotic chromosome condensation"/>
    <property type="evidence" value="ECO:0007669"/>
    <property type="project" value="InterPro"/>
</dbReference>
<evidence type="ECO:0000313" key="2">
    <source>
        <dbReference type="EMBL" id="KAF7847562.1"/>
    </source>
</evidence>